<dbReference type="InterPro" id="IPR029071">
    <property type="entry name" value="Ubiquitin-like_domsf"/>
</dbReference>
<evidence type="ECO:0000259" key="1">
    <source>
        <dbReference type="PROSITE" id="PS50053"/>
    </source>
</evidence>
<dbReference type="PANTHER" id="PTHR13169:SF0">
    <property type="entry name" value="UBIQUITIN-LIKE PROTEIN 3"/>
    <property type="match status" value="1"/>
</dbReference>
<name>A0ABV0NJH3_9TELE</name>
<reference evidence="2 3" key="1">
    <citation type="submission" date="2021-06" db="EMBL/GenBank/DDBJ databases">
        <authorList>
            <person name="Palmer J.M."/>
        </authorList>
    </citation>
    <scope>NUCLEOTIDE SEQUENCE [LARGE SCALE GENOMIC DNA]</scope>
    <source>
        <strain evidence="2 3">GA_2019</strain>
        <tissue evidence="2">Muscle</tissue>
    </source>
</reference>
<evidence type="ECO:0000313" key="3">
    <source>
        <dbReference type="Proteomes" id="UP001476798"/>
    </source>
</evidence>
<keyword evidence="3" id="KW-1185">Reference proteome</keyword>
<accession>A0ABV0NJH3</accession>
<dbReference type="SUPFAM" id="SSF54236">
    <property type="entry name" value="Ubiquitin-like"/>
    <property type="match status" value="1"/>
</dbReference>
<comment type="caution">
    <text evidence="2">The sequence shown here is derived from an EMBL/GenBank/DDBJ whole genome shotgun (WGS) entry which is preliminary data.</text>
</comment>
<dbReference type="Gene3D" id="3.10.20.90">
    <property type="entry name" value="Phosphatidylinositol 3-kinase Catalytic Subunit, Chain A, domain 1"/>
    <property type="match status" value="1"/>
</dbReference>
<dbReference type="InterPro" id="IPR000626">
    <property type="entry name" value="Ubiquitin-like_dom"/>
</dbReference>
<protein>
    <recommendedName>
        <fullName evidence="1">Ubiquitin-like domain-containing protein</fullName>
    </recommendedName>
</protein>
<dbReference type="InterPro" id="IPR040015">
    <property type="entry name" value="UBL3-like"/>
</dbReference>
<dbReference type="InterPro" id="IPR039540">
    <property type="entry name" value="UBL3-like_ubiquitin_dom"/>
</dbReference>
<feature type="non-terminal residue" evidence="2">
    <location>
        <position position="1"/>
    </location>
</feature>
<dbReference type="Proteomes" id="UP001476798">
    <property type="component" value="Unassembled WGS sequence"/>
</dbReference>
<feature type="domain" description="Ubiquitin-like" evidence="1">
    <location>
        <begin position="1"/>
        <end position="65"/>
    </location>
</feature>
<dbReference type="PANTHER" id="PTHR13169">
    <property type="entry name" value="UBIQUITIN-LIKE PROTEIN 3 HCG-1 PROTEIN"/>
    <property type="match status" value="1"/>
</dbReference>
<dbReference type="PROSITE" id="PS50053">
    <property type="entry name" value="UBIQUITIN_2"/>
    <property type="match status" value="1"/>
</dbReference>
<gene>
    <name evidence="2" type="ORF">GOODEAATRI_008123</name>
</gene>
<sequence>INLRLILVSGKTKEFLFSPNDSAADIAKHVYDDWPMDWEEEQVSSPNILRLIYQGRFLHGNVTLGGEKTPELQPPREKRLSACRHAHRNHSSLLLESSCCSHLFPEPQNRGTSVLWTSRLSWREGGRESREGTRKIRKNKVDWHWSRPWEGQRRHREEGGNIASK</sequence>
<organism evidence="2 3">
    <name type="scientific">Goodea atripinnis</name>
    <dbReference type="NCBI Taxonomy" id="208336"/>
    <lineage>
        <taxon>Eukaryota</taxon>
        <taxon>Metazoa</taxon>
        <taxon>Chordata</taxon>
        <taxon>Craniata</taxon>
        <taxon>Vertebrata</taxon>
        <taxon>Euteleostomi</taxon>
        <taxon>Actinopterygii</taxon>
        <taxon>Neopterygii</taxon>
        <taxon>Teleostei</taxon>
        <taxon>Neoteleostei</taxon>
        <taxon>Acanthomorphata</taxon>
        <taxon>Ovalentaria</taxon>
        <taxon>Atherinomorphae</taxon>
        <taxon>Cyprinodontiformes</taxon>
        <taxon>Goodeidae</taxon>
        <taxon>Goodea</taxon>
    </lineage>
</organism>
<evidence type="ECO:0000313" key="2">
    <source>
        <dbReference type="EMBL" id="MEQ2171191.1"/>
    </source>
</evidence>
<dbReference type="EMBL" id="JAHRIO010040407">
    <property type="protein sequence ID" value="MEQ2171191.1"/>
    <property type="molecule type" value="Genomic_DNA"/>
</dbReference>
<dbReference type="Pfam" id="PF13881">
    <property type="entry name" value="Rad60-SLD_2"/>
    <property type="match status" value="1"/>
</dbReference>
<proteinExistence type="predicted"/>